<keyword evidence="7" id="KW-0175">Coiled coil</keyword>
<dbReference type="AlphaFoldDB" id="A0A8T9C0V1"/>
<feature type="region of interest" description="Disordered" evidence="8">
    <location>
        <begin position="1"/>
        <end position="30"/>
    </location>
</feature>
<reference evidence="9 10" key="1">
    <citation type="submission" date="2018-05" db="EMBL/GenBank/DDBJ databases">
        <title>Genome sequencing and assembly of the regulated plant pathogen Lachnellula willkommii and related sister species for the development of diagnostic species identification markers.</title>
        <authorList>
            <person name="Giroux E."/>
            <person name="Bilodeau G."/>
        </authorList>
    </citation>
    <scope>NUCLEOTIDE SEQUENCE [LARGE SCALE GENOMIC DNA]</scope>
    <source>
        <strain evidence="9 10">CBS 268.59</strain>
    </source>
</reference>
<comment type="subcellular location">
    <subcellularLocation>
        <location evidence="1">Mitochondrion</location>
    </subcellularLocation>
</comment>
<dbReference type="InterPro" id="IPR011009">
    <property type="entry name" value="Kinase-like_dom_sf"/>
</dbReference>
<evidence type="ECO:0000256" key="5">
    <source>
        <dbReference type="ARBA" id="ARBA00023128"/>
    </source>
</evidence>
<dbReference type="PANTHER" id="PTHR36091:SF1">
    <property type="entry name" value="ALTERED INHERITANCE OF MITOCHONDRIA PROTEIN 9, MITOCHONDRIAL"/>
    <property type="match status" value="1"/>
</dbReference>
<comment type="caution">
    <text evidence="9">The sequence shown here is derived from an EMBL/GenBank/DDBJ whole genome shotgun (WGS) entry which is preliminary data.</text>
</comment>
<evidence type="ECO:0000256" key="7">
    <source>
        <dbReference type="SAM" id="Coils"/>
    </source>
</evidence>
<organism evidence="9 10">
    <name type="scientific">Lachnellula suecica</name>
    <dbReference type="NCBI Taxonomy" id="602035"/>
    <lineage>
        <taxon>Eukaryota</taxon>
        <taxon>Fungi</taxon>
        <taxon>Dikarya</taxon>
        <taxon>Ascomycota</taxon>
        <taxon>Pezizomycotina</taxon>
        <taxon>Leotiomycetes</taxon>
        <taxon>Helotiales</taxon>
        <taxon>Lachnaceae</taxon>
        <taxon>Lachnellula</taxon>
    </lineage>
</organism>
<evidence type="ECO:0000256" key="8">
    <source>
        <dbReference type="SAM" id="MobiDB-lite"/>
    </source>
</evidence>
<name>A0A8T9C0V1_9HELO</name>
<evidence type="ECO:0000256" key="6">
    <source>
        <dbReference type="ARBA" id="ARBA00031849"/>
    </source>
</evidence>
<dbReference type="PANTHER" id="PTHR36091">
    <property type="entry name" value="ALTERED INHERITANCE OF MITOCHONDRIA PROTEIN 9, MITOCHONDRIAL"/>
    <property type="match status" value="1"/>
</dbReference>
<dbReference type="SUPFAM" id="SSF56112">
    <property type="entry name" value="Protein kinase-like (PK-like)"/>
    <property type="match status" value="1"/>
</dbReference>
<accession>A0A8T9C0V1</accession>
<dbReference type="GO" id="GO:0005739">
    <property type="term" value="C:mitochondrion"/>
    <property type="evidence" value="ECO:0007669"/>
    <property type="project" value="UniProtKB-SubCell"/>
</dbReference>
<feature type="coiled-coil region" evidence="7">
    <location>
        <begin position="423"/>
        <end position="450"/>
    </location>
</feature>
<evidence type="ECO:0000256" key="2">
    <source>
        <dbReference type="ARBA" id="ARBA00005543"/>
    </source>
</evidence>
<comment type="similarity">
    <text evidence="2">Belongs to the AIM9 family.</text>
</comment>
<dbReference type="Proteomes" id="UP000469558">
    <property type="component" value="Unassembled WGS sequence"/>
</dbReference>
<keyword evidence="5" id="KW-0496">Mitochondrion</keyword>
<sequence length="502" mass="56582">MEIASRRLSTRAFGGGYKNDDRTKTGPDQSALNPYVYTSGRWLRLDDAHQKSRHVDFDFPALLQKAVDASPGATGVLDYEEKLEGGYDRAFVLRLDNGARVVARIPFRTLDHPLLRLTPRLRQLPIILAWSDDAMNVIGTEYIIMSHVTGDQLHTVWPKLDPRLHFSSVKALVDYMCQLSKLSFPAYGSIYFEDGPLSSSEMIVIGDGFCIGPSCHPEYWPGTPGEPRSYTRRSPNRGPWRDLESYVHGLIDNGYSLLPDSEPPILNKWQGSIEEHLYLLKEALARNIFISDTGIITGIIDWQFAAVEPTFAYADTNPDFLFPHENIEAIAAMELGPGADEFSVQQRSTKVKNRFDILQKLFSVGLQASMRDLHEARALDPMLLRPFKYCGTSWRDSAVALQEELGSVSREWTALGLVGSCPYQLTAKELEQHKDRFEDLEAAMELKMAVVQATGSDLDGWLSIERFDAAVQTCHELYVKRVEGENGNSRRLAESMWPFDVR</sequence>
<dbReference type="InterPro" id="IPR051035">
    <property type="entry name" value="Mito_inheritance_9"/>
</dbReference>
<evidence type="ECO:0000313" key="10">
    <source>
        <dbReference type="Proteomes" id="UP000469558"/>
    </source>
</evidence>
<evidence type="ECO:0000256" key="1">
    <source>
        <dbReference type="ARBA" id="ARBA00004173"/>
    </source>
</evidence>
<dbReference type="EMBL" id="QGMK01001192">
    <property type="protein sequence ID" value="TVY71537.1"/>
    <property type="molecule type" value="Genomic_DNA"/>
</dbReference>
<keyword evidence="4" id="KW-0809">Transit peptide</keyword>
<evidence type="ECO:0000313" key="9">
    <source>
        <dbReference type="EMBL" id="TVY71537.1"/>
    </source>
</evidence>
<proteinExistence type="inferred from homology"/>
<gene>
    <name evidence="9" type="primary">AIM9_0</name>
    <name evidence="9" type="ORF">LSUE1_G005467</name>
</gene>
<evidence type="ECO:0000256" key="4">
    <source>
        <dbReference type="ARBA" id="ARBA00022946"/>
    </source>
</evidence>
<keyword evidence="10" id="KW-1185">Reference proteome</keyword>
<evidence type="ECO:0000256" key="3">
    <source>
        <dbReference type="ARBA" id="ARBA00016197"/>
    </source>
</evidence>
<protein>
    <recommendedName>
        <fullName evidence="3">Altered inheritance of mitochondria protein 9, mitochondrial</fullName>
    </recommendedName>
    <alternativeName>
        <fullName evidence="6">Found in mitochondrial proteome protein 29</fullName>
    </alternativeName>
</protein>
<dbReference type="OrthoDB" id="2831558at2759"/>